<accession>A0A5N6LTZ3</accession>
<feature type="region of interest" description="Disordered" evidence="1">
    <location>
        <begin position="53"/>
        <end position="145"/>
    </location>
</feature>
<evidence type="ECO:0000313" key="3">
    <source>
        <dbReference type="Proteomes" id="UP000326396"/>
    </source>
</evidence>
<organism evidence="2 3">
    <name type="scientific">Mikania micrantha</name>
    <name type="common">bitter vine</name>
    <dbReference type="NCBI Taxonomy" id="192012"/>
    <lineage>
        <taxon>Eukaryota</taxon>
        <taxon>Viridiplantae</taxon>
        <taxon>Streptophyta</taxon>
        <taxon>Embryophyta</taxon>
        <taxon>Tracheophyta</taxon>
        <taxon>Spermatophyta</taxon>
        <taxon>Magnoliopsida</taxon>
        <taxon>eudicotyledons</taxon>
        <taxon>Gunneridae</taxon>
        <taxon>Pentapetalae</taxon>
        <taxon>asterids</taxon>
        <taxon>campanulids</taxon>
        <taxon>Asterales</taxon>
        <taxon>Asteraceae</taxon>
        <taxon>Asteroideae</taxon>
        <taxon>Heliantheae alliance</taxon>
        <taxon>Eupatorieae</taxon>
        <taxon>Mikania</taxon>
    </lineage>
</organism>
<name>A0A5N6LTZ3_9ASTR</name>
<reference evidence="2 3" key="1">
    <citation type="submission" date="2019-05" db="EMBL/GenBank/DDBJ databases">
        <title>Mikania micrantha, genome provides insights into the molecular mechanism of rapid growth.</title>
        <authorList>
            <person name="Liu B."/>
        </authorList>
    </citation>
    <scope>NUCLEOTIDE SEQUENCE [LARGE SCALE GENOMIC DNA]</scope>
    <source>
        <strain evidence="2">NLD-2019</strain>
        <tissue evidence="2">Leaf</tissue>
    </source>
</reference>
<sequence>MVQRRIRRQCRHMTPATVKAVARPVAPDLTRRRWSTGPYPQLDRAVARCVSPMRPDDECPVKSRQTGPQHGAITPRVARSGTPHGRRAVDAAVGPTMGPAEAAPPVQVTGLSPPESALDLEAAHQPPAAATRRPSGLAARYGRLY</sequence>
<keyword evidence="3" id="KW-1185">Reference proteome</keyword>
<evidence type="ECO:0000313" key="2">
    <source>
        <dbReference type="EMBL" id="KAD2805056.1"/>
    </source>
</evidence>
<comment type="caution">
    <text evidence="2">The sequence shown here is derived from an EMBL/GenBank/DDBJ whole genome shotgun (WGS) entry which is preliminary data.</text>
</comment>
<protein>
    <submittedName>
        <fullName evidence="2">Uncharacterized protein</fullName>
    </submittedName>
</protein>
<dbReference type="Proteomes" id="UP000326396">
    <property type="component" value="Linkage Group LG8"/>
</dbReference>
<proteinExistence type="predicted"/>
<dbReference type="AlphaFoldDB" id="A0A5N6LTZ3"/>
<gene>
    <name evidence="2" type="ORF">E3N88_38433</name>
</gene>
<evidence type="ECO:0000256" key="1">
    <source>
        <dbReference type="SAM" id="MobiDB-lite"/>
    </source>
</evidence>
<dbReference type="EMBL" id="SZYD01000018">
    <property type="protein sequence ID" value="KAD2805056.1"/>
    <property type="molecule type" value="Genomic_DNA"/>
</dbReference>